<name>A0A397TTA7_9GLOM</name>
<comment type="caution">
    <text evidence="1">The sequence shown here is derived from an EMBL/GenBank/DDBJ whole genome shotgun (WGS) entry which is preliminary data.</text>
</comment>
<dbReference type="OrthoDB" id="2440360at2759"/>
<protein>
    <submittedName>
        <fullName evidence="1">Uncharacterized protein</fullName>
    </submittedName>
</protein>
<organism evidence="1 2">
    <name type="scientific">Gigaspora rosea</name>
    <dbReference type="NCBI Taxonomy" id="44941"/>
    <lineage>
        <taxon>Eukaryota</taxon>
        <taxon>Fungi</taxon>
        <taxon>Fungi incertae sedis</taxon>
        <taxon>Mucoromycota</taxon>
        <taxon>Glomeromycotina</taxon>
        <taxon>Glomeromycetes</taxon>
        <taxon>Diversisporales</taxon>
        <taxon>Gigasporaceae</taxon>
        <taxon>Gigaspora</taxon>
    </lineage>
</organism>
<dbReference type="STRING" id="44941.A0A397TTA7"/>
<dbReference type="EMBL" id="QKWP01005109">
    <property type="protein sequence ID" value="RIB00148.1"/>
    <property type="molecule type" value="Genomic_DNA"/>
</dbReference>
<gene>
    <name evidence="1" type="ORF">C2G38_2235439</name>
</gene>
<dbReference type="AlphaFoldDB" id="A0A397TTA7"/>
<sequence length="153" mass="18097">MDNTTSKKTKLIITNPLRDLINTYSNNLKVYAAIINIRIEFYKYIIYKILNNDSNYTQIKSHIGNIVEINEVEEDQAYAIVKAIFRHKVNNNKKWFKVFPASYVNKIPKNYFIHACTNSCVENSHNSNNRKYLKNIFYYNIIKFIKFSNAIIL</sequence>
<evidence type="ECO:0000313" key="1">
    <source>
        <dbReference type="EMBL" id="RIB00148.1"/>
    </source>
</evidence>
<reference evidence="1 2" key="1">
    <citation type="submission" date="2018-06" db="EMBL/GenBank/DDBJ databases">
        <title>Comparative genomics reveals the genomic features of Rhizophagus irregularis, R. cerebriforme, R. diaphanum and Gigaspora rosea, and their symbiotic lifestyle signature.</title>
        <authorList>
            <person name="Morin E."/>
            <person name="San Clemente H."/>
            <person name="Chen E.C.H."/>
            <person name="De La Providencia I."/>
            <person name="Hainaut M."/>
            <person name="Kuo A."/>
            <person name="Kohler A."/>
            <person name="Murat C."/>
            <person name="Tang N."/>
            <person name="Roy S."/>
            <person name="Loubradou J."/>
            <person name="Henrissat B."/>
            <person name="Grigoriev I.V."/>
            <person name="Corradi N."/>
            <person name="Roux C."/>
            <person name="Martin F.M."/>
        </authorList>
    </citation>
    <scope>NUCLEOTIDE SEQUENCE [LARGE SCALE GENOMIC DNA]</scope>
    <source>
        <strain evidence="1 2">DAOM 194757</strain>
    </source>
</reference>
<evidence type="ECO:0000313" key="2">
    <source>
        <dbReference type="Proteomes" id="UP000266673"/>
    </source>
</evidence>
<accession>A0A397TTA7</accession>
<keyword evidence="2" id="KW-1185">Reference proteome</keyword>
<proteinExistence type="predicted"/>
<dbReference type="Proteomes" id="UP000266673">
    <property type="component" value="Unassembled WGS sequence"/>
</dbReference>